<feature type="domain" description="Putative DNA-binding" evidence="1">
    <location>
        <begin position="12"/>
        <end position="98"/>
    </location>
</feature>
<protein>
    <submittedName>
        <fullName evidence="3">Uncharacterized protein</fullName>
    </submittedName>
</protein>
<dbReference type="Gene3D" id="1.10.150.690">
    <property type="entry name" value="DUF2063"/>
    <property type="match status" value="1"/>
</dbReference>
<dbReference type="EMBL" id="UOFR01000034">
    <property type="protein sequence ID" value="VAW95833.1"/>
    <property type="molecule type" value="Genomic_DNA"/>
</dbReference>
<evidence type="ECO:0000259" key="1">
    <source>
        <dbReference type="Pfam" id="PF09836"/>
    </source>
</evidence>
<sequence>MYNEAKIPEFKQVQYAFAKHLRNPAKNPQPDNIEARRMKIYSELFYNNVEGFMSNAYPVLRELTVDEKWHRMIRDYFEKHNASTPYFQEMPREFLKYLENEREAEQDDYPFMLELAHYEWVELALSVTDIENDYTNVDVEGDLLEGVPVLSKTAWPLNYNYPVHEISTECLPEQPGEQPTYLVVYRNSDDDVHFLDINPVTAQLLQYISEDSNLTCKQMLTSIAEQLNHPNPDVVIQGGLQILDDLKTRGVIIGVNKS</sequence>
<accession>A0A3B1A6X4</accession>
<feature type="domain" description="NGO1945-like C-terminal" evidence="2">
    <location>
        <begin position="151"/>
        <end position="246"/>
    </location>
</feature>
<reference evidence="3" key="1">
    <citation type="submission" date="2018-06" db="EMBL/GenBank/DDBJ databases">
        <authorList>
            <person name="Zhirakovskaya E."/>
        </authorList>
    </citation>
    <scope>NUCLEOTIDE SEQUENCE</scope>
</reference>
<dbReference type="InterPro" id="IPR044922">
    <property type="entry name" value="DUF2063_N_sf"/>
</dbReference>
<dbReference type="Pfam" id="PF09836">
    <property type="entry name" value="DUF2063"/>
    <property type="match status" value="1"/>
</dbReference>
<dbReference type="InterPro" id="IPR018640">
    <property type="entry name" value="DUF2063"/>
</dbReference>
<dbReference type="Pfam" id="PF22106">
    <property type="entry name" value="NGO1945_C"/>
    <property type="match status" value="1"/>
</dbReference>
<gene>
    <name evidence="3" type="ORF">MNBD_GAMMA21-1558</name>
</gene>
<name>A0A3B1A6X4_9ZZZZ</name>
<evidence type="ECO:0000313" key="3">
    <source>
        <dbReference type="EMBL" id="VAW95833.1"/>
    </source>
</evidence>
<evidence type="ECO:0000259" key="2">
    <source>
        <dbReference type="Pfam" id="PF22106"/>
    </source>
</evidence>
<dbReference type="InterPro" id="IPR054098">
    <property type="entry name" value="NGO1945-like_C"/>
</dbReference>
<organism evidence="3">
    <name type="scientific">hydrothermal vent metagenome</name>
    <dbReference type="NCBI Taxonomy" id="652676"/>
    <lineage>
        <taxon>unclassified sequences</taxon>
        <taxon>metagenomes</taxon>
        <taxon>ecological metagenomes</taxon>
    </lineage>
</organism>
<dbReference type="AlphaFoldDB" id="A0A3B1A6X4"/>
<proteinExistence type="predicted"/>
<dbReference type="Gene3D" id="3.90.930.50">
    <property type="match status" value="1"/>
</dbReference>